<feature type="non-terminal residue" evidence="5">
    <location>
        <position position="239"/>
    </location>
</feature>
<dbReference type="InterPro" id="IPR001126">
    <property type="entry name" value="UmuC"/>
</dbReference>
<dbReference type="EMBL" id="JABBYC010000043">
    <property type="protein sequence ID" value="MBL0888096.1"/>
    <property type="molecule type" value="Genomic_DNA"/>
</dbReference>
<protein>
    <submittedName>
        <fullName evidence="5">DNA polymerase Y family protein</fullName>
    </submittedName>
</protein>
<keyword evidence="6" id="KW-1185">Reference proteome</keyword>
<evidence type="ECO:0000259" key="4">
    <source>
        <dbReference type="PROSITE" id="PS50173"/>
    </source>
</evidence>
<comment type="similarity">
    <text evidence="1">Belongs to the DNA polymerase type-Y family.</text>
</comment>
<gene>
    <name evidence="5" type="ORF">HGK34_17695</name>
</gene>
<feature type="domain" description="UmuC" evidence="4">
    <location>
        <begin position="37"/>
        <end position="160"/>
    </location>
</feature>
<dbReference type="Gene3D" id="3.30.70.270">
    <property type="match status" value="1"/>
</dbReference>
<dbReference type="Proteomes" id="UP000675409">
    <property type="component" value="Unassembled WGS sequence"/>
</dbReference>
<accession>A0ABS1LP86</accession>
<evidence type="ECO:0000313" key="6">
    <source>
        <dbReference type="Proteomes" id="UP000675409"/>
    </source>
</evidence>
<dbReference type="PANTHER" id="PTHR35369">
    <property type="entry name" value="BLR3025 PROTEIN-RELATED"/>
    <property type="match status" value="1"/>
</dbReference>
<dbReference type="InterPro" id="IPR043502">
    <property type="entry name" value="DNA/RNA_pol_sf"/>
</dbReference>
<dbReference type="InterPro" id="IPR043128">
    <property type="entry name" value="Rev_trsase/Diguanyl_cyclase"/>
</dbReference>
<dbReference type="PANTHER" id="PTHR35369:SF2">
    <property type="entry name" value="BLR3025 PROTEIN"/>
    <property type="match status" value="1"/>
</dbReference>
<comment type="caution">
    <text evidence="5">The sequence shown here is derived from an EMBL/GenBank/DDBJ whole genome shotgun (WGS) entry which is preliminary data.</text>
</comment>
<dbReference type="Pfam" id="PF00817">
    <property type="entry name" value="IMS"/>
    <property type="match status" value="1"/>
</dbReference>
<evidence type="ECO:0000313" key="5">
    <source>
        <dbReference type="EMBL" id="MBL0888096.1"/>
    </source>
</evidence>
<proteinExistence type="inferred from homology"/>
<reference evidence="5 6" key="1">
    <citation type="journal article" date="2021" name="Arch. Microbiol.">
        <title>Myceligenerans indicum sp. nov., an actinobacterium isolated from mangrove sediment of Sundarbans, India.</title>
        <authorList>
            <person name="Asha K."/>
            <person name="Bhadury P."/>
        </authorList>
    </citation>
    <scope>NUCLEOTIDE SEQUENCE [LARGE SCALE GENOMIC DNA]</scope>
    <source>
        <strain evidence="5 6">I2</strain>
    </source>
</reference>
<evidence type="ECO:0000256" key="1">
    <source>
        <dbReference type="ARBA" id="ARBA00010945"/>
    </source>
</evidence>
<keyword evidence="2" id="KW-0227">DNA damage</keyword>
<name>A0ABS1LP86_9MICO</name>
<dbReference type="InterPro" id="IPR050356">
    <property type="entry name" value="SulA_CellDiv_inhibitor"/>
</dbReference>
<dbReference type="SUPFAM" id="SSF56672">
    <property type="entry name" value="DNA/RNA polymerases"/>
    <property type="match status" value="1"/>
</dbReference>
<evidence type="ECO:0000256" key="2">
    <source>
        <dbReference type="ARBA" id="ARBA00022763"/>
    </source>
</evidence>
<evidence type="ECO:0000256" key="3">
    <source>
        <dbReference type="ARBA" id="ARBA00025589"/>
    </source>
</evidence>
<comment type="function">
    <text evidence="3">Poorly processive, error-prone DNA polymerase involved in untargeted mutagenesis. Copies undamaged DNA at stalled replication forks, which arise in vivo from mismatched or misaligned primer ends. These misaligned primers can be extended by PolIV. Exhibits no 3'-5' exonuclease (proofreading) activity. May be involved in translesional synthesis, in conjunction with the beta clamp from PolIII.</text>
</comment>
<organism evidence="5 6">
    <name type="scientific">Myceligenerans indicum</name>
    <dbReference type="NCBI Taxonomy" id="2593663"/>
    <lineage>
        <taxon>Bacteria</taxon>
        <taxon>Bacillati</taxon>
        <taxon>Actinomycetota</taxon>
        <taxon>Actinomycetes</taxon>
        <taxon>Micrococcales</taxon>
        <taxon>Promicromonosporaceae</taxon>
        <taxon>Myceligenerans</taxon>
    </lineage>
</organism>
<dbReference type="Gene3D" id="3.40.1170.60">
    <property type="match status" value="1"/>
</dbReference>
<dbReference type="PROSITE" id="PS50173">
    <property type="entry name" value="UMUC"/>
    <property type="match status" value="1"/>
</dbReference>
<sequence length="239" mass="24686">MSTAPTRTAPTRTAALWAPDWPVVAAMAAADTPAHAPAAVLGGSQRIVAASAPARAAGVGRGMRRRTAQQYCPELVVLPADDARDAALFEPVAVAAETVVAGVEVARPGLLLLGSDGAARYHGSEQDLARELVEAVAAGTGHECQVGVADGFLAAVLAARDETVVPPDGSPAWLAPRPVADLRHARPDDPDLSGLLDLWHRLGLRTLGDVAHLPAGSVRARFGVLGTWARSLTLSLIHI</sequence>